<keyword evidence="2" id="KW-1185">Reference proteome</keyword>
<comment type="caution">
    <text evidence="1">The sequence shown here is derived from an EMBL/GenBank/DDBJ whole genome shotgun (WGS) entry which is preliminary data.</text>
</comment>
<evidence type="ECO:0000313" key="2">
    <source>
        <dbReference type="Proteomes" id="UP000784294"/>
    </source>
</evidence>
<evidence type="ECO:0000313" key="1">
    <source>
        <dbReference type="EMBL" id="VEL32485.1"/>
    </source>
</evidence>
<dbReference type="AlphaFoldDB" id="A0A3S5AUN5"/>
<dbReference type="Proteomes" id="UP000784294">
    <property type="component" value="Unassembled WGS sequence"/>
</dbReference>
<protein>
    <submittedName>
        <fullName evidence="1">Uncharacterized protein</fullName>
    </submittedName>
</protein>
<gene>
    <name evidence="1" type="ORF">PXEA_LOCUS25925</name>
</gene>
<reference evidence="1" key="1">
    <citation type="submission" date="2018-11" db="EMBL/GenBank/DDBJ databases">
        <authorList>
            <consortium name="Pathogen Informatics"/>
        </authorList>
    </citation>
    <scope>NUCLEOTIDE SEQUENCE</scope>
</reference>
<proteinExistence type="predicted"/>
<accession>A0A3S5AUN5</accession>
<name>A0A3S5AUN5_9PLAT</name>
<dbReference type="EMBL" id="CAAALY010244235">
    <property type="protein sequence ID" value="VEL32485.1"/>
    <property type="molecule type" value="Genomic_DNA"/>
</dbReference>
<organism evidence="1 2">
    <name type="scientific">Protopolystoma xenopodis</name>
    <dbReference type="NCBI Taxonomy" id="117903"/>
    <lineage>
        <taxon>Eukaryota</taxon>
        <taxon>Metazoa</taxon>
        <taxon>Spiralia</taxon>
        <taxon>Lophotrochozoa</taxon>
        <taxon>Platyhelminthes</taxon>
        <taxon>Monogenea</taxon>
        <taxon>Polyopisthocotylea</taxon>
        <taxon>Polystomatidea</taxon>
        <taxon>Polystomatidae</taxon>
        <taxon>Protopolystoma</taxon>
    </lineage>
</organism>
<sequence>MQSSPPNSTNHQLEEDAFFLVETVNVLALARYPLGPEDPHSQEAGSKEEKAGGLPLASSDLKILVERATKLVYEVPRASTGWDEVTLETQPLALVLSKNSSIGRTFHLSITYTVIHALFTFERRTRNLILVVQMPLPVASQQSDLPNSLSLPRYLGYLLLEFSTPEAISYVLDTIYRQRGLMLNTFAYSAKASQEQDRFDTYLDFPRPQVSHGHHAIYQQTVILSTASVLNTISSREADGQLTCRLVEPQGHAKEPAYMIDVNRGPRISWSIIYPNGQNSSDSHVIFRSKVKYYGTVDAPEGAEDVRSTAIKLLFNRRYVLAETTLPSSSIVDHTSAIQPPRAPTSLGWYWLRCYHNNLDLQRGLILHSRGAPRSLSVEYSKVRRIHSLHDHDRFTLVSIQRQSQPMKLKYLVMKFRTKRDMDGFAEAIWHRRALLSDETSAEVAKTLVGREQNSVQSGIGSSRLNSLLHYHIQEEFGEDLHCSTIGGIKKTLKEEVKEDKRLKTKVRIFEEPSMAKAGLHEIPNEPLQFEKYRDTQTIPLVSALLPSLYEHK</sequence>